<name>A0AA42CN66_9HYPH</name>
<feature type="domain" description="Tlde1" evidence="2">
    <location>
        <begin position="180"/>
        <end position="283"/>
    </location>
</feature>
<proteinExistence type="predicted"/>
<evidence type="ECO:0000259" key="2">
    <source>
        <dbReference type="Pfam" id="PF10908"/>
    </source>
</evidence>
<comment type="caution">
    <text evidence="3">The sequence shown here is derived from an EMBL/GenBank/DDBJ whole genome shotgun (WGS) entry which is preliminary data.</text>
</comment>
<evidence type="ECO:0000313" key="3">
    <source>
        <dbReference type="EMBL" id="MCW6509092.1"/>
    </source>
</evidence>
<protein>
    <submittedName>
        <fullName evidence="3">DUF2778 domain-containing protein</fullName>
    </submittedName>
</protein>
<dbReference type="RefSeq" id="WP_282585456.1">
    <property type="nucleotide sequence ID" value="NZ_JAMOIM010000008.1"/>
</dbReference>
<organism evidence="3 4">
    <name type="scientific">Lichenifustis flavocetrariae</name>
    <dbReference type="NCBI Taxonomy" id="2949735"/>
    <lineage>
        <taxon>Bacteria</taxon>
        <taxon>Pseudomonadati</taxon>
        <taxon>Pseudomonadota</taxon>
        <taxon>Alphaproteobacteria</taxon>
        <taxon>Hyphomicrobiales</taxon>
        <taxon>Lichenihabitantaceae</taxon>
        <taxon>Lichenifustis</taxon>
    </lineage>
</organism>
<dbReference type="AlphaFoldDB" id="A0AA42CN66"/>
<keyword evidence="4" id="KW-1185">Reference proteome</keyword>
<sequence length="285" mass="30487">MVLQAVIAPPEPLNPLLDPNSFAGGTTPVVLGESAPLASEFRFTRSDPPIEVAASESEVDLPPPPPDASPLVADVPVPTPRPPDLQTPVVRPPLRAPSRQFAQRGDPAVLPSSPVDHRSFFEKVFGLNQAAGPALGYAAPEEGLFGSGRRLTDSPARAFGAATAVYEIASHTVYMPDGAQLEAHSGLGDRLDDVRYVHERMRGPTPPHIYQLTPREQLFHGVQALRLNPVGGGNIFGRTGLLAHTYMLGPNGDSNGCVSFKNYRAFLQAFQNGDVKRLVVVARLN</sequence>
<feature type="region of interest" description="Disordered" evidence="1">
    <location>
        <begin position="48"/>
        <end position="72"/>
    </location>
</feature>
<accession>A0AA42CN66</accession>
<reference evidence="3" key="1">
    <citation type="submission" date="2022-05" db="EMBL/GenBank/DDBJ databases">
        <authorList>
            <person name="Pankratov T."/>
        </authorList>
    </citation>
    <scope>NUCLEOTIDE SEQUENCE</scope>
    <source>
        <strain evidence="3">BP6-180914</strain>
    </source>
</reference>
<dbReference type="EMBL" id="JAMOIM010000008">
    <property type="protein sequence ID" value="MCW6509092.1"/>
    <property type="molecule type" value="Genomic_DNA"/>
</dbReference>
<gene>
    <name evidence="3" type="ORF">M8523_13770</name>
</gene>
<dbReference type="Pfam" id="PF10908">
    <property type="entry name" value="Tlde1_dom"/>
    <property type="match status" value="1"/>
</dbReference>
<evidence type="ECO:0000256" key="1">
    <source>
        <dbReference type="SAM" id="MobiDB-lite"/>
    </source>
</evidence>
<evidence type="ECO:0000313" key="4">
    <source>
        <dbReference type="Proteomes" id="UP001165667"/>
    </source>
</evidence>
<dbReference type="Proteomes" id="UP001165667">
    <property type="component" value="Unassembled WGS sequence"/>
</dbReference>
<dbReference type="InterPro" id="IPR021225">
    <property type="entry name" value="Tlde1_dom"/>
</dbReference>